<accession>A0A7W8DPS0</accession>
<sequence length="329" mass="34763">MASARDILVRTLSTSRLRGTSPSGMLRRGTVRSTPPHFPLGLDPRSSRVRDGLGRECERWRRCIGPPDLAGILPGCDLGCGCFFCPTRGAFVPHAGLTLPLATGCDASGIGGRRGGGRWFLAPLQGAAGGDALLVRRGSGGSRCCAPSPPAIVLSPFQGGGRRRTGALWGGRITRRVMNTVLVDVALPPTAAHGDPAPYLPLHPAPEGQKKSSRGCSEARAKPPVLRITQSASKPKRPGGAREGCRRSLAWGERHHSESDEYCTGGRGPSSASPHFLLDLNSRPSRVRDGTTIHRALSAGCFLLPHFPYFSLPLTAPPPSRGRGSCRAL</sequence>
<dbReference type="EMBL" id="JACHIF010000003">
    <property type="protein sequence ID" value="MBB5037460.1"/>
    <property type="molecule type" value="Genomic_DNA"/>
</dbReference>
<dbReference type="AlphaFoldDB" id="A0A7W8DPS0"/>
<evidence type="ECO:0000313" key="2">
    <source>
        <dbReference type="EMBL" id="MBB5037460.1"/>
    </source>
</evidence>
<comment type="caution">
    <text evidence="2">The sequence shown here is derived from an EMBL/GenBank/DDBJ whole genome shotgun (WGS) entry which is preliminary data.</text>
</comment>
<reference evidence="2 3" key="1">
    <citation type="submission" date="2020-08" db="EMBL/GenBank/DDBJ databases">
        <title>Genomic Encyclopedia of Type Strains, Phase IV (KMG-IV): sequencing the most valuable type-strain genomes for metagenomic binning, comparative biology and taxonomic classification.</title>
        <authorList>
            <person name="Goeker M."/>
        </authorList>
    </citation>
    <scope>NUCLEOTIDE SEQUENCE [LARGE SCALE GENOMIC DNA]</scope>
    <source>
        <strain evidence="2 3">DSM 12251</strain>
    </source>
</reference>
<name>A0A7W8DPS0_9BACT</name>
<dbReference type="Proteomes" id="UP000534294">
    <property type="component" value="Unassembled WGS sequence"/>
</dbReference>
<evidence type="ECO:0000256" key="1">
    <source>
        <dbReference type="SAM" id="MobiDB-lite"/>
    </source>
</evidence>
<feature type="region of interest" description="Disordered" evidence="1">
    <location>
        <begin position="196"/>
        <end position="277"/>
    </location>
</feature>
<proteinExistence type="predicted"/>
<organism evidence="2 3">
    <name type="scientific">Prosthecobacter dejongeii</name>
    <dbReference type="NCBI Taxonomy" id="48465"/>
    <lineage>
        <taxon>Bacteria</taxon>
        <taxon>Pseudomonadati</taxon>
        <taxon>Verrucomicrobiota</taxon>
        <taxon>Verrucomicrobiia</taxon>
        <taxon>Verrucomicrobiales</taxon>
        <taxon>Verrucomicrobiaceae</taxon>
        <taxon>Prosthecobacter</taxon>
    </lineage>
</organism>
<evidence type="ECO:0000313" key="3">
    <source>
        <dbReference type="Proteomes" id="UP000534294"/>
    </source>
</evidence>
<protein>
    <submittedName>
        <fullName evidence="2">Uncharacterized protein</fullName>
    </submittedName>
</protein>
<gene>
    <name evidence="2" type="ORF">HNQ64_001709</name>
</gene>
<keyword evidence="3" id="KW-1185">Reference proteome</keyword>